<comment type="caution">
    <text evidence="14">The sequence shown here is derived from an EMBL/GenBank/DDBJ whole genome shotgun (WGS) entry which is preliminary data.</text>
</comment>
<dbReference type="Pfam" id="PF00072">
    <property type="entry name" value="Response_reg"/>
    <property type="match status" value="1"/>
</dbReference>
<feature type="domain" description="OmpR/PhoB-type" evidence="13">
    <location>
        <begin position="138"/>
        <end position="238"/>
    </location>
</feature>
<dbReference type="CDD" id="cd00383">
    <property type="entry name" value="trans_reg_C"/>
    <property type="match status" value="1"/>
</dbReference>
<evidence type="ECO:0000256" key="10">
    <source>
        <dbReference type="PROSITE-ProRule" id="PRU00169"/>
    </source>
</evidence>
<evidence type="ECO:0000256" key="11">
    <source>
        <dbReference type="PROSITE-ProRule" id="PRU01091"/>
    </source>
</evidence>
<keyword evidence="15" id="KW-1185">Reference proteome</keyword>
<protein>
    <recommendedName>
        <fullName evidence="9">Regulatory protein VirG</fullName>
    </recommendedName>
</protein>
<keyword evidence="8" id="KW-0804">Transcription</keyword>
<dbReference type="FunFam" id="1.10.10.10:FF:000099">
    <property type="entry name" value="Two-component system response regulator TorR"/>
    <property type="match status" value="1"/>
</dbReference>
<keyword evidence="4" id="KW-0902">Two-component regulatory system</keyword>
<dbReference type="PANTHER" id="PTHR48111">
    <property type="entry name" value="REGULATOR OF RPOS"/>
    <property type="match status" value="1"/>
</dbReference>
<evidence type="ECO:0000256" key="6">
    <source>
        <dbReference type="ARBA" id="ARBA00023125"/>
    </source>
</evidence>
<evidence type="ECO:0000259" key="13">
    <source>
        <dbReference type="PROSITE" id="PS51755"/>
    </source>
</evidence>
<evidence type="ECO:0000256" key="2">
    <source>
        <dbReference type="ARBA" id="ARBA00022490"/>
    </source>
</evidence>
<dbReference type="GO" id="GO:0005829">
    <property type="term" value="C:cytosol"/>
    <property type="evidence" value="ECO:0007669"/>
    <property type="project" value="TreeGrafter"/>
</dbReference>
<dbReference type="SMART" id="SM00862">
    <property type="entry name" value="Trans_reg_C"/>
    <property type="match status" value="1"/>
</dbReference>
<dbReference type="InterPro" id="IPR001867">
    <property type="entry name" value="OmpR/PhoB-type_DNA-bd"/>
</dbReference>
<dbReference type="PROSITE" id="PS50110">
    <property type="entry name" value="RESPONSE_REGULATORY"/>
    <property type="match status" value="1"/>
</dbReference>
<comment type="subcellular location">
    <subcellularLocation>
        <location evidence="1">Cytoplasm</location>
    </subcellularLocation>
</comment>
<evidence type="ECO:0000256" key="7">
    <source>
        <dbReference type="ARBA" id="ARBA00023159"/>
    </source>
</evidence>
<organism evidence="14 15">
    <name type="scientific">Methylobacterium nonmethylotrophicum</name>
    <dbReference type="NCBI Taxonomy" id="1141884"/>
    <lineage>
        <taxon>Bacteria</taxon>
        <taxon>Pseudomonadati</taxon>
        <taxon>Pseudomonadota</taxon>
        <taxon>Alphaproteobacteria</taxon>
        <taxon>Hyphomicrobiales</taxon>
        <taxon>Methylobacteriaceae</taxon>
        <taxon>Methylobacterium</taxon>
    </lineage>
</organism>
<feature type="DNA-binding region" description="OmpR/PhoB-type" evidence="11">
    <location>
        <begin position="138"/>
        <end position="238"/>
    </location>
</feature>
<reference evidence="14 15" key="1">
    <citation type="submission" date="2019-04" db="EMBL/GenBank/DDBJ databases">
        <authorList>
            <person name="Feng G."/>
            <person name="Zhu H."/>
        </authorList>
    </citation>
    <scope>NUCLEOTIDE SEQUENCE [LARGE SCALE GENOMIC DNA]</scope>
    <source>
        <strain evidence="14 15">6HR-1</strain>
    </source>
</reference>
<dbReference type="Proteomes" id="UP000297535">
    <property type="component" value="Unassembled WGS sequence"/>
</dbReference>
<name>A0A4Z0NG13_9HYPH</name>
<evidence type="ECO:0000313" key="14">
    <source>
        <dbReference type="EMBL" id="TGD94033.1"/>
    </source>
</evidence>
<evidence type="ECO:0000256" key="8">
    <source>
        <dbReference type="ARBA" id="ARBA00023163"/>
    </source>
</evidence>
<evidence type="ECO:0000259" key="12">
    <source>
        <dbReference type="PROSITE" id="PS50110"/>
    </source>
</evidence>
<dbReference type="AlphaFoldDB" id="A0A4Z0NG13"/>
<keyword evidence="3 10" id="KW-0597">Phosphoprotein</keyword>
<dbReference type="EMBL" id="SRLB01000047">
    <property type="protein sequence ID" value="TGD94033.1"/>
    <property type="molecule type" value="Genomic_DNA"/>
</dbReference>
<dbReference type="PROSITE" id="PS51755">
    <property type="entry name" value="OMPR_PHOB"/>
    <property type="match status" value="1"/>
</dbReference>
<dbReference type="PANTHER" id="PTHR48111:SF4">
    <property type="entry name" value="DNA-BINDING DUAL TRANSCRIPTIONAL REGULATOR OMPR"/>
    <property type="match status" value="1"/>
</dbReference>
<keyword evidence="2" id="KW-0963">Cytoplasm</keyword>
<sequence>MPTIALVDDEADLRDALAEYLTERNLQVLTAGSAAEFRALAVREAIDVVVLDIAMPGETGLSLARWLTGQDGPPGIILATAAGSPLDRVVGLEAGVDDYLVKPYDPRELLARIRSVLRGRAHQGASRPARSSASVTGAAILRAGTYRLNLDSRQLLAPDDREIALTAAEFDLLKVFAERPNRVLPRSRLRDLAPANQDNENDRSIDVRITRLRRKLERDPERPALIRTVRGEGYMFVPPQDQD</sequence>
<keyword evidence="7" id="KW-0010">Activator</keyword>
<evidence type="ECO:0000256" key="4">
    <source>
        <dbReference type="ARBA" id="ARBA00023012"/>
    </source>
</evidence>
<dbReference type="Gene3D" id="1.10.10.10">
    <property type="entry name" value="Winged helix-like DNA-binding domain superfamily/Winged helix DNA-binding domain"/>
    <property type="match status" value="1"/>
</dbReference>
<accession>A0A4Z0NG13</accession>
<keyword evidence="6 11" id="KW-0238">DNA-binding</keyword>
<dbReference type="RefSeq" id="WP_135419526.1">
    <property type="nucleotide sequence ID" value="NZ_SRLB01000047.1"/>
</dbReference>
<dbReference type="GO" id="GO:0000156">
    <property type="term" value="F:phosphorelay response regulator activity"/>
    <property type="evidence" value="ECO:0007669"/>
    <property type="project" value="TreeGrafter"/>
</dbReference>
<evidence type="ECO:0000256" key="1">
    <source>
        <dbReference type="ARBA" id="ARBA00004496"/>
    </source>
</evidence>
<evidence type="ECO:0000256" key="5">
    <source>
        <dbReference type="ARBA" id="ARBA00023015"/>
    </source>
</evidence>
<evidence type="ECO:0000256" key="3">
    <source>
        <dbReference type="ARBA" id="ARBA00022553"/>
    </source>
</evidence>
<keyword evidence="5" id="KW-0805">Transcription regulation</keyword>
<dbReference type="GO" id="GO:0000976">
    <property type="term" value="F:transcription cis-regulatory region binding"/>
    <property type="evidence" value="ECO:0007669"/>
    <property type="project" value="TreeGrafter"/>
</dbReference>
<dbReference type="Gene3D" id="6.10.250.690">
    <property type="match status" value="1"/>
</dbReference>
<dbReference type="GO" id="GO:0006355">
    <property type="term" value="P:regulation of DNA-templated transcription"/>
    <property type="evidence" value="ECO:0007669"/>
    <property type="project" value="InterPro"/>
</dbReference>
<evidence type="ECO:0000256" key="9">
    <source>
        <dbReference type="ARBA" id="ARBA00067337"/>
    </source>
</evidence>
<dbReference type="InterPro" id="IPR011006">
    <property type="entry name" value="CheY-like_superfamily"/>
</dbReference>
<proteinExistence type="predicted"/>
<dbReference type="Gene3D" id="3.40.50.2300">
    <property type="match status" value="1"/>
</dbReference>
<feature type="modified residue" description="4-aspartylphosphate" evidence="10">
    <location>
        <position position="52"/>
    </location>
</feature>
<dbReference type="InterPro" id="IPR016032">
    <property type="entry name" value="Sig_transdc_resp-reg_C-effctor"/>
</dbReference>
<dbReference type="SMART" id="SM00448">
    <property type="entry name" value="REC"/>
    <property type="match status" value="1"/>
</dbReference>
<dbReference type="SUPFAM" id="SSF46894">
    <property type="entry name" value="C-terminal effector domain of the bipartite response regulators"/>
    <property type="match status" value="1"/>
</dbReference>
<dbReference type="SUPFAM" id="SSF52172">
    <property type="entry name" value="CheY-like"/>
    <property type="match status" value="1"/>
</dbReference>
<dbReference type="OrthoDB" id="9784252at2"/>
<evidence type="ECO:0000313" key="15">
    <source>
        <dbReference type="Proteomes" id="UP000297535"/>
    </source>
</evidence>
<dbReference type="GO" id="GO:0032993">
    <property type="term" value="C:protein-DNA complex"/>
    <property type="evidence" value="ECO:0007669"/>
    <property type="project" value="TreeGrafter"/>
</dbReference>
<dbReference type="InterPro" id="IPR001789">
    <property type="entry name" value="Sig_transdc_resp-reg_receiver"/>
</dbReference>
<dbReference type="InterPro" id="IPR039420">
    <property type="entry name" value="WalR-like"/>
</dbReference>
<dbReference type="Pfam" id="PF00486">
    <property type="entry name" value="Trans_reg_C"/>
    <property type="match status" value="1"/>
</dbReference>
<dbReference type="InterPro" id="IPR036388">
    <property type="entry name" value="WH-like_DNA-bd_sf"/>
</dbReference>
<feature type="domain" description="Response regulatory" evidence="12">
    <location>
        <begin position="3"/>
        <end position="117"/>
    </location>
</feature>
<gene>
    <name evidence="14" type="ORF">EU555_32780</name>
</gene>